<dbReference type="GO" id="GO:0030286">
    <property type="term" value="C:dynein complex"/>
    <property type="evidence" value="ECO:0007669"/>
    <property type="project" value="UniProtKB-KW"/>
</dbReference>
<comment type="subcellular location">
    <subcellularLocation>
        <location evidence="1">Cytoplasm</location>
        <location evidence="1">Cytoskeleton</location>
        <location evidence="1">Cilium axoneme</location>
    </subcellularLocation>
</comment>
<feature type="coiled-coil region" evidence="13">
    <location>
        <begin position="311"/>
        <end position="397"/>
    </location>
</feature>
<sequence>MDITKKCFEDMDESVLFTRPNLYCHFTQGIGEPKYLPVTNMTELSKLLNEALDNYNELNAVMNLVLFEDAIAHVLRINRILEAPRGNALLIGVGGSGKQSLSRLAAFISSLEVFQITLRKGYAITDLKADLASLYLKAGLKNNGTVFLLTDSQVAEEKFLVLINDLLASGDIPELLPDDEVENVINGMRGEVKSQGIQDTRENCWSYFIDKVRRLLKVVLCFSPVGSTLRVRARKFPAIVNCTSIDWFLGSIELLPENIRPSVAEFMSFAHQSVNDISVTYLQNERRYNYTTPKSFLEQIQLYENMLNQKYSDLIGKMTRLENGLQKLESTAQQVDDLKAKLAAQETELAQKNEDANKLLTIVDAETEKVKEEKLFANQEEEKVAKIKTEVSKKQKTVKLI</sequence>
<evidence type="ECO:0000259" key="14">
    <source>
        <dbReference type="Pfam" id="PF12777"/>
    </source>
</evidence>
<dbReference type="GO" id="GO:0045505">
    <property type="term" value="F:dynein intermediate chain binding"/>
    <property type="evidence" value="ECO:0007669"/>
    <property type="project" value="InterPro"/>
</dbReference>
<evidence type="ECO:0000256" key="7">
    <source>
        <dbReference type="ARBA" id="ARBA00023017"/>
    </source>
</evidence>
<dbReference type="PANTHER" id="PTHR46961">
    <property type="entry name" value="DYNEIN HEAVY CHAIN 1, AXONEMAL-LIKE PROTEIN"/>
    <property type="match status" value="1"/>
</dbReference>
<keyword evidence="3" id="KW-0963">Cytoplasm</keyword>
<evidence type="ECO:0000256" key="2">
    <source>
        <dbReference type="ARBA" id="ARBA00008887"/>
    </source>
</evidence>
<dbReference type="InterPro" id="IPR026983">
    <property type="entry name" value="DHC"/>
</dbReference>
<reference evidence="16" key="1">
    <citation type="submission" date="2022-06" db="EMBL/GenBank/DDBJ databases">
        <authorList>
            <person name="Berger JAMES D."/>
            <person name="Berger JAMES D."/>
        </authorList>
    </citation>
    <scope>NUCLEOTIDE SEQUENCE [LARGE SCALE GENOMIC DNA]</scope>
</reference>
<keyword evidence="10" id="KW-0505">Motor protein</keyword>
<evidence type="ECO:0000313" key="16">
    <source>
        <dbReference type="Proteomes" id="UP000050795"/>
    </source>
</evidence>
<dbReference type="Gene3D" id="1.20.920.30">
    <property type="match status" value="1"/>
</dbReference>
<dbReference type="Pfam" id="PF12777">
    <property type="entry name" value="MT"/>
    <property type="match status" value="1"/>
</dbReference>
<dbReference type="GO" id="GO:0005930">
    <property type="term" value="C:axoneme"/>
    <property type="evidence" value="ECO:0007669"/>
    <property type="project" value="UniProtKB-SubCell"/>
</dbReference>
<evidence type="ECO:0000256" key="12">
    <source>
        <dbReference type="ARBA" id="ARBA00023273"/>
    </source>
</evidence>
<dbReference type="FunFam" id="3.40.50.300:FF:002141">
    <property type="entry name" value="Dynein heavy chain"/>
    <property type="match status" value="1"/>
</dbReference>
<organism evidence="16 17">
    <name type="scientific">Trichobilharzia regenti</name>
    <name type="common">Nasal bird schistosome</name>
    <dbReference type="NCBI Taxonomy" id="157069"/>
    <lineage>
        <taxon>Eukaryota</taxon>
        <taxon>Metazoa</taxon>
        <taxon>Spiralia</taxon>
        <taxon>Lophotrochozoa</taxon>
        <taxon>Platyhelminthes</taxon>
        <taxon>Trematoda</taxon>
        <taxon>Digenea</taxon>
        <taxon>Strigeidida</taxon>
        <taxon>Schistosomatoidea</taxon>
        <taxon>Schistosomatidae</taxon>
        <taxon>Trichobilharzia</taxon>
    </lineage>
</organism>
<dbReference type="Pfam" id="PF12780">
    <property type="entry name" value="AAA_8"/>
    <property type="match status" value="1"/>
</dbReference>
<proteinExistence type="inferred from homology"/>
<dbReference type="Gene3D" id="1.10.287.2610">
    <property type="match status" value="1"/>
</dbReference>
<dbReference type="InterPro" id="IPR024743">
    <property type="entry name" value="Dynein_HC_stalk"/>
</dbReference>
<keyword evidence="8 13" id="KW-0175">Coiled coil</keyword>
<keyword evidence="9" id="KW-0969">Cilium</keyword>
<keyword evidence="11" id="KW-0206">Cytoskeleton</keyword>
<dbReference type="GO" id="GO:0051959">
    <property type="term" value="F:dynein light intermediate chain binding"/>
    <property type="evidence" value="ECO:0007669"/>
    <property type="project" value="InterPro"/>
</dbReference>
<feature type="domain" description="Dynein heavy chain AAA module D4" evidence="15">
    <location>
        <begin position="62"/>
        <end position="306"/>
    </location>
</feature>
<dbReference type="WBParaSite" id="TREG1_3180.1">
    <property type="protein sequence ID" value="TREG1_3180.1"/>
    <property type="gene ID" value="TREG1_3180"/>
</dbReference>
<evidence type="ECO:0000256" key="6">
    <source>
        <dbReference type="ARBA" id="ARBA00022840"/>
    </source>
</evidence>
<keyword evidence="4" id="KW-0493">Microtubule</keyword>
<evidence type="ECO:0000256" key="9">
    <source>
        <dbReference type="ARBA" id="ARBA00023069"/>
    </source>
</evidence>
<dbReference type="GO" id="GO:0005874">
    <property type="term" value="C:microtubule"/>
    <property type="evidence" value="ECO:0007669"/>
    <property type="project" value="UniProtKB-KW"/>
</dbReference>
<dbReference type="InterPro" id="IPR024317">
    <property type="entry name" value="Dynein_heavy_chain_D4_dom"/>
</dbReference>
<name>A0AA85JM54_TRIRE</name>
<evidence type="ECO:0008006" key="18">
    <source>
        <dbReference type="Google" id="ProtNLM"/>
    </source>
</evidence>
<evidence type="ECO:0000256" key="1">
    <source>
        <dbReference type="ARBA" id="ARBA00004430"/>
    </source>
</evidence>
<dbReference type="GO" id="GO:0005524">
    <property type="term" value="F:ATP binding"/>
    <property type="evidence" value="ECO:0007669"/>
    <property type="project" value="UniProtKB-KW"/>
</dbReference>
<dbReference type="Gene3D" id="3.40.50.300">
    <property type="entry name" value="P-loop containing nucleotide triphosphate hydrolases"/>
    <property type="match status" value="1"/>
</dbReference>
<keyword evidence="7" id="KW-0243">Dynein</keyword>
<comment type="similarity">
    <text evidence="2">Belongs to the dynein heavy chain family.</text>
</comment>
<keyword evidence="6" id="KW-0067">ATP-binding</keyword>
<accession>A0AA85JM54</accession>
<evidence type="ECO:0000256" key="3">
    <source>
        <dbReference type="ARBA" id="ARBA00022490"/>
    </source>
</evidence>
<dbReference type="SUPFAM" id="SSF52540">
    <property type="entry name" value="P-loop containing nucleoside triphosphate hydrolases"/>
    <property type="match status" value="1"/>
</dbReference>
<evidence type="ECO:0000259" key="15">
    <source>
        <dbReference type="Pfam" id="PF12780"/>
    </source>
</evidence>
<feature type="domain" description="Dynein heavy chain coiled coil stalk" evidence="14">
    <location>
        <begin position="320"/>
        <end position="398"/>
    </location>
</feature>
<dbReference type="PANTHER" id="PTHR46961:SF20">
    <property type="entry name" value="LOW QUALITY PROTEIN: DYNEIN BETA CHAIN, CILIARY-LIKE"/>
    <property type="match status" value="1"/>
</dbReference>
<evidence type="ECO:0000256" key="13">
    <source>
        <dbReference type="SAM" id="Coils"/>
    </source>
</evidence>
<evidence type="ECO:0000256" key="5">
    <source>
        <dbReference type="ARBA" id="ARBA00022741"/>
    </source>
</evidence>
<reference evidence="17" key="2">
    <citation type="submission" date="2023-11" db="UniProtKB">
        <authorList>
            <consortium name="WormBaseParasite"/>
        </authorList>
    </citation>
    <scope>IDENTIFICATION</scope>
</reference>
<evidence type="ECO:0000256" key="11">
    <source>
        <dbReference type="ARBA" id="ARBA00023212"/>
    </source>
</evidence>
<evidence type="ECO:0000256" key="10">
    <source>
        <dbReference type="ARBA" id="ARBA00023175"/>
    </source>
</evidence>
<evidence type="ECO:0000256" key="8">
    <source>
        <dbReference type="ARBA" id="ARBA00023054"/>
    </source>
</evidence>
<keyword evidence="12" id="KW-0966">Cell projection</keyword>
<protein>
    <recommendedName>
        <fullName evidence="18">Dynein heavy chain AAA module D4 domain-containing protein</fullName>
    </recommendedName>
</protein>
<evidence type="ECO:0000256" key="4">
    <source>
        <dbReference type="ARBA" id="ARBA00022701"/>
    </source>
</evidence>
<dbReference type="GO" id="GO:0007018">
    <property type="term" value="P:microtubule-based movement"/>
    <property type="evidence" value="ECO:0007669"/>
    <property type="project" value="InterPro"/>
</dbReference>
<evidence type="ECO:0000313" key="17">
    <source>
        <dbReference type="WBParaSite" id="TREG1_3180.1"/>
    </source>
</evidence>
<keyword evidence="16" id="KW-1185">Reference proteome</keyword>
<keyword evidence="5" id="KW-0547">Nucleotide-binding</keyword>
<dbReference type="AlphaFoldDB" id="A0AA85JM54"/>
<dbReference type="InterPro" id="IPR027417">
    <property type="entry name" value="P-loop_NTPase"/>
</dbReference>
<dbReference type="Proteomes" id="UP000050795">
    <property type="component" value="Unassembled WGS sequence"/>
</dbReference>